<dbReference type="GO" id="GO:0016491">
    <property type="term" value="F:oxidoreductase activity"/>
    <property type="evidence" value="ECO:0007669"/>
    <property type="project" value="UniProtKB-KW"/>
</dbReference>
<keyword evidence="5" id="KW-0812">Transmembrane</keyword>
<feature type="domain" description="Plastocyanin-like" evidence="8">
    <location>
        <begin position="98"/>
        <end position="199"/>
    </location>
</feature>
<dbReference type="Proteomes" id="UP001146351">
    <property type="component" value="Unassembled WGS sequence"/>
</dbReference>
<evidence type="ECO:0000256" key="2">
    <source>
        <dbReference type="ARBA" id="ARBA00022723"/>
    </source>
</evidence>
<evidence type="ECO:0000259" key="7">
    <source>
        <dbReference type="Pfam" id="PF07731"/>
    </source>
</evidence>
<dbReference type="AlphaFoldDB" id="A0A9W9ILE1"/>
<dbReference type="PROSITE" id="PS00080">
    <property type="entry name" value="MULTICOPPER_OXIDASE2"/>
    <property type="match status" value="1"/>
</dbReference>
<dbReference type="PANTHER" id="PTHR11709:SF394">
    <property type="entry name" value="FI03373P-RELATED"/>
    <property type="match status" value="1"/>
</dbReference>
<protein>
    <recommendedName>
        <fullName evidence="11">Multicopper oxidase</fullName>
    </recommendedName>
</protein>
<evidence type="ECO:0000256" key="5">
    <source>
        <dbReference type="SAM" id="Phobius"/>
    </source>
</evidence>
<dbReference type="InterPro" id="IPR011706">
    <property type="entry name" value="Cu-oxidase_C"/>
</dbReference>
<evidence type="ECO:0000313" key="10">
    <source>
        <dbReference type="Proteomes" id="UP001146351"/>
    </source>
</evidence>
<dbReference type="Pfam" id="PF07731">
    <property type="entry name" value="Cu-oxidase_2"/>
    <property type="match status" value="2"/>
</dbReference>
<dbReference type="InterPro" id="IPR002355">
    <property type="entry name" value="Cu_oxidase_Cu_BS"/>
</dbReference>
<evidence type="ECO:0000256" key="4">
    <source>
        <dbReference type="ARBA" id="ARBA00023008"/>
    </source>
</evidence>
<dbReference type="Gene3D" id="2.60.40.420">
    <property type="entry name" value="Cupredoxins - blue copper proteins"/>
    <property type="match status" value="3"/>
</dbReference>
<feature type="domain" description="Plastocyanin-like" evidence="6">
    <location>
        <begin position="209"/>
        <end position="338"/>
    </location>
</feature>
<keyword evidence="3" id="KW-0560">Oxidoreductase</keyword>
<sequence length="689" mass="78608">MAFFGNMPGTVKITGLVHQKAYFTLLFYCLFSISLAFPASPATEPRPFNLSGLEWPGNLQSHETPILETRGSSWKPDYVLHVTEEGIRKACMASWETRMSKVFNGDTPGPLLRFTEEETKWVRVYNHMEDHEFAVHWHGLDVEPWNDGTLETQRPIYPKYFRDYRITPRAGSAGTYMYHDHAGSFGALTATGPMIVDEANRKPAYPYDEDRVIFVGDWYNEVDEYYDGDLKTDGFFNFVGASNSILLNGMAYGVDYPDGEEERNPPRHPKTCDYPVIKVQPGKTYRFRFIGGTVVSHIAFQIQGHKFQVIEADGEDTRSPTLDTLTLGSGQRHSILLPTWSKEDLEKLKKTRNMNGVWLEGREINRMDTEKRPPVLAYILYDDTEDNKAPAEIPEDRLFRLDLHGNRVQTQPDVYTSTFSGLAFPSDIDEDMKLAPFHRYTDLPSNREVTKTIKIGSRELFPDGRMKWSMNGVSYEGRPDGVPRYEAILREDQAHCPSPEAYNLQTPYDSQQHVYTFKKGDVIDIILENWSADDEWTTAASDTHPMHLHGAHFFDLGYGLGEWSPKAKYNGYPLKRDTSMLYSSGCEGGDGKGEGEYYSSGWRHIRFKVESLGVWMLHCHTLGHMLSGMATNFAFGTPDEIRDLPKPDVVGWDADKPQNLYSKLDTHARPHDECPVGKTYEQVKNWGER</sequence>
<keyword evidence="10" id="KW-1185">Reference proteome</keyword>
<evidence type="ECO:0000313" key="9">
    <source>
        <dbReference type="EMBL" id="KAJ5180258.1"/>
    </source>
</evidence>
<comment type="caution">
    <text evidence="9">The sequence shown here is derived from an EMBL/GenBank/DDBJ whole genome shotgun (WGS) entry which is preliminary data.</text>
</comment>
<dbReference type="Pfam" id="PF07732">
    <property type="entry name" value="Cu-oxidase_3"/>
    <property type="match status" value="1"/>
</dbReference>
<evidence type="ECO:0008006" key="11">
    <source>
        <dbReference type="Google" id="ProtNLM"/>
    </source>
</evidence>
<dbReference type="InterPro" id="IPR001117">
    <property type="entry name" value="Cu-oxidase_2nd"/>
</dbReference>
<keyword evidence="4" id="KW-0186">Copper</keyword>
<accession>A0A9W9ILE1</accession>
<evidence type="ECO:0000256" key="1">
    <source>
        <dbReference type="ARBA" id="ARBA00010609"/>
    </source>
</evidence>
<dbReference type="SUPFAM" id="SSF49503">
    <property type="entry name" value="Cupredoxins"/>
    <property type="match status" value="3"/>
</dbReference>
<dbReference type="PANTHER" id="PTHR11709">
    <property type="entry name" value="MULTI-COPPER OXIDASE"/>
    <property type="match status" value="1"/>
</dbReference>
<feature type="transmembrane region" description="Helical" evidence="5">
    <location>
        <begin position="21"/>
        <end position="39"/>
    </location>
</feature>
<dbReference type="InterPro" id="IPR033138">
    <property type="entry name" value="Cu_oxidase_CS"/>
</dbReference>
<organism evidence="9 10">
    <name type="scientific">Penicillium capsulatum</name>
    <dbReference type="NCBI Taxonomy" id="69766"/>
    <lineage>
        <taxon>Eukaryota</taxon>
        <taxon>Fungi</taxon>
        <taxon>Dikarya</taxon>
        <taxon>Ascomycota</taxon>
        <taxon>Pezizomycotina</taxon>
        <taxon>Eurotiomycetes</taxon>
        <taxon>Eurotiomycetidae</taxon>
        <taxon>Eurotiales</taxon>
        <taxon>Aspergillaceae</taxon>
        <taxon>Penicillium</taxon>
    </lineage>
</organism>
<dbReference type="Pfam" id="PF00394">
    <property type="entry name" value="Cu-oxidase"/>
    <property type="match status" value="1"/>
</dbReference>
<name>A0A9W9ILE1_9EURO</name>
<proteinExistence type="inferred from homology"/>
<keyword evidence="5" id="KW-1133">Transmembrane helix</keyword>
<dbReference type="InterPro" id="IPR008972">
    <property type="entry name" value="Cupredoxin"/>
</dbReference>
<dbReference type="EMBL" id="JAPQKO010000002">
    <property type="protein sequence ID" value="KAJ5180258.1"/>
    <property type="molecule type" value="Genomic_DNA"/>
</dbReference>
<reference evidence="9" key="1">
    <citation type="submission" date="2022-11" db="EMBL/GenBank/DDBJ databases">
        <authorList>
            <person name="Petersen C."/>
        </authorList>
    </citation>
    <scope>NUCLEOTIDE SEQUENCE</scope>
    <source>
        <strain evidence="9">IBT 21917</strain>
    </source>
</reference>
<gene>
    <name evidence="9" type="ORF">N7492_003468</name>
</gene>
<dbReference type="PROSITE" id="PS00079">
    <property type="entry name" value="MULTICOPPER_OXIDASE1"/>
    <property type="match status" value="1"/>
</dbReference>
<feature type="domain" description="Plastocyanin-like" evidence="7">
    <location>
        <begin position="598"/>
        <end position="634"/>
    </location>
</feature>
<evidence type="ECO:0000259" key="6">
    <source>
        <dbReference type="Pfam" id="PF00394"/>
    </source>
</evidence>
<evidence type="ECO:0000256" key="3">
    <source>
        <dbReference type="ARBA" id="ARBA00023002"/>
    </source>
</evidence>
<dbReference type="GO" id="GO:0005507">
    <property type="term" value="F:copper ion binding"/>
    <property type="evidence" value="ECO:0007669"/>
    <property type="project" value="InterPro"/>
</dbReference>
<reference evidence="9" key="2">
    <citation type="journal article" date="2023" name="IMA Fungus">
        <title>Comparative genomic study of the Penicillium genus elucidates a diverse pangenome and 15 lateral gene transfer events.</title>
        <authorList>
            <person name="Petersen C."/>
            <person name="Sorensen T."/>
            <person name="Nielsen M.R."/>
            <person name="Sondergaard T.E."/>
            <person name="Sorensen J.L."/>
            <person name="Fitzpatrick D.A."/>
            <person name="Frisvad J.C."/>
            <person name="Nielsen K.L."/>
        </authorList>
    </citation>
    <scope>NUCLEOTIDE SEQUENCE</scope>
    <source>
        <strain evidence="9">IBT 21917</strain>
    </source>
</reference>
<dbReference type="InterPro" id="IPR011707">
    <property type="entry name" value="Cu-oxidase-like_N"/>
</dbReference>
<keyword evidence="2" id="KW-0479">Metal-binding</keyword>
<comment type="similarity">
    <text evidence="1">Belongs to the multicopper oxidase family.</text>
</comment>
<evidence type="ECO:0000259" key="8">
    <source>
        <dbReference type="Pfam" id="PF07732"/>
    </source>
</evidence>
<dbReference type="InterPro" id="IPR045087">
    <property type="entry name" value="Cu-oxidase_fam"/>
</dbReference>
<feature type="domain" description="Plastocyanin-like" evidence="7">
    <location>
        <begin position="498"/>
        <end position="584"/>
    </location>
</feature>
<dbReference type="OrthoDB" id="2121828at2759"/>
<keyword evidence="5" id="KW-0472">Membrane</keyword>